<dbReference type="NCBIfam" id="NF001381">
    <property type="entry name" value="PRK00279.1-3"/>
    <property type="match status" value="1"/>
</dbReference>
<feature type="binding site" evidence="4">
    <location>
        <begin position="85"/>
        <end position="88"/>
    </location>
    <ligand>
        <name>AMP</name>
        <dbReference type="ChEBI" id="CHEBI:456215"/>
    </ligand>
</feature>
<dbReference type="NCBIfam" id="NF001379">
    <property type="entry name" value="PRK00279.1-1"/>
    <property type="match status" value="1"/>
</dbReference>
<feature type="binding site" evidence="4">
    <location>
        <begin position="57"/>
        <end position="59"/>
    </location>
    <ligand>
        <name>AMP</name>
        <dbReference type="ChEBI" id="CHEBI:456215"/>
    </ligand>
</feature>
<dbReference type="InterPro" id="IPR000850">
    <property type="entry name" value="Adenylat/UMP-CMP_kin"/>
</dbReference>
<feature type="binding site" evidence="4">
    <location>
        <position position="127"/>
    </location>
    <ligand>
        <name>ATP</name>
        <dbReference type="ChEBI" id="CHEBI:30616"/>
    </ligand>
</feature>
<evidence type="ECO:0000256" key="4">
    <source>
        <dbReference type="HAMAP-Rule" id="MF_00235"/>
    </source>
</evidence>
<comment type="catalytic activity">
    <reaction evidence="4 6">
        <text>AMP + ATP = 2 ADP</text>
        <dbReference type="Rhea" id="RHEA:12973"/>
        <dbReference type="ChEBI" id="CHEBI:30616"/>
        <dbReference type="ChEBI" id="CHEBI:456215"/>
        <dbReference type="ChEBI" id="CHEBI:456216"/>
        <dbReference type="EC" id="2.7.4.3"/>
    </reaction>
</comment>
<feature type="binding site" evidence="4">
    <location>
        <position position="153"/>
    </location>
    <ligand>
        <name>Zn(2+)</name>
        <dbReference type="ChEBI" id="CHEBI:29105"/>
        <note>structural</note>
    </ligand>
</feature>
<gene>
    <name evidence="4" type="primary">adk</name>
    <name evidence="8" type="ORF">ENT52_02010</name>
</gene>
<feature type="binding site" evidence="4">
    <location>
        <position position="160"/>
    </location>
    <ligand>
        <name>AMP</name>
        <dbReference type="ChEBI" id="CHEBI:456215"/>
    </ligand>
</feature>
<feature type="region of interest" description="LID" evidence="4">
    <location>
        <begin position="126"/>
        <end position="163"/>
    </location>
</feature>
<feature type="binding site" evidence="4">
    <location>
        <position position="31"/>
    </location>
    <ligand>
        <name>AMP</name>
        <dbReference type="ChEBI" id="CHEBI:456215"/>
    </ligand>
</feature>
<dbReference type="Gene3D" id="3.40.50.300">
    <property type="entry name" value="P-loop containing nucleotide triphosphate hydrolases"/>
    <property type="match status" value="1"/>
</dbReference>
<evidence type="ECO:0000313" key="8">
    <source>
        <dbReference type="EMBL" id="HGT82487.1"/>
    </source>
</evidence>
<feature type="binding site" evidence="4">
    <location>
        <position position="130"/>
    </location>
    <ligand>
        <name>Zn(2+)</name>
        <dbReference type="ChEBI" id="CHEBI:29105"/>
        <note>structural</note>
    </ligand>
</feature>
<keyword evidence="4" id="KW-0479">Metal-binding</keyword>
<comment type="function">
    <text evidence="4">Catalyzes the reversible transfer of the terminal phosphate group between ATP and AMP. Plays an important role in cellular energy homeostasis and in adenine nucleotide metabolism.</text>
</comment>
<proteinExistence type="inferred from homology"/>
<keyword evidence="3 4" id="KW-0418">Kinase</keyword>
<dbReference type="EC" id="2.7.4.3" evidence="4 6"/>
<feature type="binding site" evidence="4">
    <location>
        <position position="92"/>
    </location>
    <ligand>
        <name>AMP</name>
        <dbReference type="ChEBI" id="CHEBI:456215"/>
    </ligand>
</feature>
<feature type="binding site" evidence="4">
    <location>
        <begin position="10"/>
        <end position="15"/>
    </location>
    <ligand>
        <name>ATP</name>
        <dbReference type="ChEBI" id="CHEBI:30616"/>
    </ligand>
</feature>
<dbReference type="NCBIfam" id="NF001386">
    <property type="entry name" value="PRK00279.2-4"/>
    <property type="match status" value="1"/>
</dbReference>
<comment type="caution">
    <text evidence="8">The sequence shown here is derived from an EMBL/GenBank/DDBJ whole genome shotgun (WGS) entry which is preliminary data.</text>
</comment>
<dbReference type="NCBIfam" id="NF011105">
    <property type="entry name" value="PRK14532.1"/>
    <property type="match status" value="1"/>
</dbReference>
<dbReference type="PANTHER" id="PTHR23359">
    <property type="entry name" value="NUCLEOTIDE KINASE"/>
    <property type="match status" value="1"/>
</dbReference>
<dbReference type="InterPro" id="IPR007862">
    <property type="entry name" value="Adenylate_kinase_lid-dom"/>
</dbReference>
<dbReference type="HAMAP" id="MF_00235">
    <property type="entry name" value="Adenylate_kinase_Adk"/>
    <property type="match status" value="1"/>
</dbReference>
<reference evidence="8" key="1">
    <citation type="journal article" date="2020" name="mSystems">
        <title>Genome- and Community-Level Interaction Insights into Carbon Utilization and Element Cycling Functions of Hydrothermarchaeota in Hydrothermal Sediment.</title>
        <authorList>
            <person name="Zhou Z."/>
            <person name="Liu Y."/>
            <person name="Xu W."/>
            <person name="Pan J."/>
            <person name="Luo Z.H."/>
            <person name="Li M."/>
        </authorList>
    </citation>
    <scope>NUCLEOTIDE SEQUENCE [LARGE SCALE GENOMIC DNA]</scope>
    <source>
        <strain evidence="8">SpSt-587</strain>
    </source>
</reference>
<dbReference type="GO" id="GO:0005737">
    <property type="term" value="C:cytoplasm"/>
    <property type="evidence" value="ECO:0007669"/>
    <property type="project" value="UniProtKB-SubCell"/>
</dbReference>
<accession>A0A7J3M0J0</accession>
<dbReference type="GO" id="GO:0004017">
    <property type="term" value="F:AMP kinase activity"/>
    <property type="evidence" value="ECO:0007669"/>
    <property type="project" value="UniProtKB-UniRule"/>
</dbReference>
<comment type="domain">
    <text evidence="4">Consists of three domains, a large central CORE domain and two small peripheral domains, NMPbind and LID, which undergo movements during catalysis. The LID domain closes over the site of phosphoryl transfer upon ATP binding. Assembling and dissambling the active center during each catalytic cycle provides an effective means to prevent ATP hydrolysis. Some bacteria have evolved a zinc-coordinating structure that stabilizes the LID domain.</text>
</comment>
<comment type="pathway">
    <text evidence="4">Purine metabolism; AMP biosynthesis via salvage pathway; AMP from ADP: step 1/1.</text>
</comment>
<dbReference type="EMBL" id="DSYZ01000046">
    <property type="protein sequence ID" value="HGT82487.1"/>
    <property type="molecule type" value="Genomic_DNA"/>
</dbReference>
<dbReference type="UniPathway" id="UPA00588">
    <property type="reaction ID" value="UER00649"/>
</dbReference>
<dbReference type="SUPFAM" id="SSF52540">
    <property type="entry name" value="P-loop containing nucleoside triphosphate hydrolases"/>
    <property type="match status" value="1"/>
</dbReference>
<evidence type="ECO:0000256" key="3">
    <source>
        <dbReference type="ARBA" id="ARBA00022777"/>
    </source>
</evidence>
<evidence type="ECO:0000256" key="5">
    <source>
        <dbReference type="RuleBase" id="RU003330"/>
    </source>
</evidence>
<evidence type="ECO:0000256" key="6">
    <source>
        <dbReference type="RuleBase" id="RU003331"/>
    </source>
</evidence>
<feature type="binding site" evidence="4">
    <location>
        <position position="36"/>
    </location>
    <ligand>
        <name>AMP</name>
        <dbReference type="ChEBI" id="CHEBI:456215"/>
    </ligand>
</feature>
<dbReference type="Pfam" id="PF00406">
    <property type="entry name" value="ADK"/>
    <property type="match status" value="1"/>
</dbReference>
<comment type="subcellular location">
    <subcellularLocation>
        <location evidence="4 6">Cytoplasm</location>
    </subcellularLocation>
</comment>
<feature type="binding site" evidence="4">
    <location>
        <position position="150"/>
    </location>
    <ligand>
        <name>Zn(2+)</name>
        <dbReference type="ChEBI" id="CHEBI:29105"/>
        <note>structural</note>
    </ligand>
</feature>
<feature type="binding site" evidence="4">
    <location>
        <position position="199"/>
    </location>
    <ligand>
        <name>ATP</name>
        <dbReference type="ChEBI" id="CHEBI:30616"/>
    </ligand>
</feature>
<dbReference type="FunFam" id="3.40.50.300:FF:000106">
    <property type="entry name" value="Adenylate kinase mitochondrial"/>
    <property type="match status" value="1"/>
</dbReference>
<comment type="similarity">
    <text evidence="4 5">Belongs to the adenylate kinase family.</text>
</comment>
<dbReference type="Pfam" id="PF05191">
    <property type="entry name" value="ADK_lid"/>
    <property type="match status" value="1"/>
</dbReference>
<dbReference type="NCBIfam" id="NF001380">
    <property type="entry name" value="PRK00279.1-2"/>
    <property type="match status" value="1"/>
</dbReference>
<feature type="region of interest" description="NMP" evidence="4">
    <location>
        <begin position="30"/>
        <end position="59"/>
    </location>
</feature>
<feature type="domain" description="Adenylate kinase active site lid" evidence="7">
    <location>
        <begin position="127"/>
        <end position="162"/>
    </location>
</feature>
<comment type="subunit">
    <text evidence="4 6">Monomer.</text>
</comment>
<dbReference type="InterPro" id="IPR033690">
    <property type="entry name" value="Adenylat_kinase_CS"/>
</dbReference>
<dbReference type="AlphaFoldDB" id="A0A7J3M0J0"/>
<organism evidence="8">
    <name type="scientific">Archaeoglobus fulgidus</name>
    <dbReference type="NCBI Taxonomy" id="2234"/>
    <lineage>
        <taxon>Archaea</taxon>
        <taxon>Methanobacteriati</taxon>
        <taxon>Methanobacteriota</taxon>
        <taxon>Archaeoglobi</taxon>
        <taxon>Archaeoglobales</taxon>
        <taxon>Archaeoglobaceae</taxon>
        <taxon>Archaeoglobus</taxon>
    </lineage>
</organism>
<keyword evidence="4" id="KW-0862">Zinc</keyword>
<dbReference type="InterPro" id="IPR027417">
    <property type="entry name" value="P-loop_NTPase"/>
</dbReference>
<dbReference type="GO" id="GO:0044209">
    <property type="term" value="P:AMP salvage"/>
    <property type="evidence" value="ECO:0007669"/>
    <property type="project" value="UniProtKB-UniRule"/>
</dbReference>
<evidence type="ECO:0000259" key="7">
    <source>
        <dbReference type="Pfam" id="PF05191"/>
    </source>
</evidence>
<dbReference type="CDD" id="cd01428">
    <property type="entry name" value="ADK"/>
    <property type="match status" value="1"/>
</dbReference>
<evidence type="ECO:0000256" key="1">
    <source>
        <dbReference type="ARBA" id="ARBA00022679"/>
    </source>
</evidence>
<dbReference type="GO" id="GO:0005524">
    <property type="term" value="F:ATP binding"/>
    <property type="evidence" value="ECO:0007669"/>
    <property type="project" value="UniProtKB-UniRule"/>
</dbReference>
<name>A0A7J3M0J0_ARCFL</name>
<feature type="binding site" evidence="4">
    <location>
        <position position="133"/>
    </location>
    <ligand>
        <name>Zn(2+)</name>
        <dbReference type="ChEBI" id="CHEBI:29105"/>
        <note>structural</note>
    </ligand>
</feature>
<protein>
    <recommendedName>
        <fullName evidence="4 6">Adenylate kinase</fullName>
        <shortName evidence="4">AK</shortName>
        <ecNumber evidence="4 6">2.7.4.3</ecNumber>
    </recommendedName>
    <alternativeName>
        <fullName evidence="4">ATP-AMP transphosphorylase</fullName>
    </alternativeName>
    <alternativeName>
        <fullName evidence="4">ATP:AMP phosphotransferase</fullName>
    </alternativeName>
    <alternativeName>
        <fullName evidence="4">Adenylate monophosphate kinase</fullName>
    </alternativeName>
</protein>
<dbReference type="PRINTS" id="PR00094">
    <property type="entry name" value="ADENYLTKNASE"/>
</dbReference>
<dbReference type="NCBIfam" id="NF011100">
    <property type="entry name" value="PRK14527.1"/>
    <property type="match status" value="1"/>
</dbReference>
<keyword evidence="4" id="KW-0545">Nucleotide biosynthesis</keyword>
<sequence length="217" mass="24336">MNLILLGAPGAGKGTQAKIIMERYGIPQISTGDMLREAVAKGTELGKKAKEFMTQGKLVPDEIVIGIVRERLAQKDCENGFILDGFPRTLAQAEALDKMLGEMGKKIDAVINVNVPEEEVVKRIVHRRTCKKCGAIYHLIYSPPKKPGICDKCGGELYQRDDDKEETVRERFRVYRKNTEPLIDYYKKKGVLYDVDGTKDIEGVKKEVLGILEKIKP</sequence>
<feature type="binding site" evidence="4">
    <location>
        <begin position="136"/>
        <end position="137"/>
    </location>
    <ligand>
        <name>ATP</name>
        <dbReference type="ChEBI" id="CHEBI:30616"/>
    </ligand>
</feature>
<dbReference type="NCBIfam" id="TIGR01351">
    <property type="entry name" value="adk"/>
    <property type="match status" value="1"/>
</dbReference>
<feature type="binding site" evidence="4">
    <location>
        <position position="171"/>
    </location>
    <ligand>
        <name>AMP</name>
        <dbReference type="ChEBI" id="CHEBI:456215"/>
    </ligand>
</feature>
<keyword evidence="1 4" id="KW-0808">Transferase</keyword>
<dbReference type="InterPro" id="IPR006259">
    <property type="entry name" value="Adenyl_kin_sub"/>
</dbReference>
<evidence type="ECO:0000256" key="2">
    <source>
        <dbReference type="ARBA" id="ARBA00022741"/>
    </source>
</evidence>
<keyword evidence="4 6" id="KW-0067">ATP-binding</keyword>
<keyword evidence="2 4" id="KW-0547">Nucleotide-binding</keyword>
<dbReference type="PROSITE" id="PS00113">
    <property type="entry name" value="ADENYLATE_KINASE"/>
    <property type="match status" value="1"/>
</dbReference>
<keyword evidence="4" id="KW-0963">Cytoplasm</keyword>
<dbReference type="GO" id="GO:0008270">
    <property type="term" value="F:zinc ion binding"/>
    <property type="evidence" value="ECO:0007669"/>
    <property type="project" value="UniProtKB-UniRule"/>
</dbReference>